<sequence>MYDPRFLPICKEDLDELGWDYVDVIIISADAYVDHPCFGHAVVGRLLEHEGLRVAILPQPNWRDDLRDFKKLGTPRLFFAISSGMDSMVNHYTAAKRLRSDDAFTPGNKAGFRPDYATYTYAKILKKLYPDVPLLIGGLESSLRRVTHYDYWSNKLKPSILFDTQADILVYGMGEKPLKEIVRLLKKGVPFSSLNSVPQTAYLAPKGSVPKNSKWEDLRLYSYEECLESKRNQIENCRRVDIECNKWFQHRILQDVAEQTVVINPAYPPMEYGELDESFEYPYAREPHPRYKKRGNIPAFDMIKFSINTHRGCFGGCSFCAINAHQGKFIASRSRESILREVEIVTNMEGFAGTITDLGGPSANMYNMRGRDPSRCQKCARASCLTPKICDNMDTHHAEILSLYREVRNHPKVKHLFIGSGVRYDMLLQETDDEELRKDHEEYARELIDYHVSGRLKVAPEHTSDAVLKLMRKPSFTLFHKFKEFFDDECKRIGKKQQLIPYFISSHPGCTEADMAELALETKQLGFQLEQVQDFTPTPMTIATEMFYAEMTPDGKPLFVAKTPEEKANQKQFFFWYIPANRPHLREVLERLKMGKVSRLLLSRTAMAEGKEYFPSKEREENEDFRNREMQKRDERTNALRPKKEKVKNRWRDDGYEPRENRFGENRDRFEREGERRGFHSERRFDDRRDFDRRGNQQNAPFREHRNVEDKNRFNSGEINLASRRTHGKGFKKPTFKKP</sequence>
<dbReference type="InterPro" id="IPR006638">
    <property type="entry name" value="Elp3/MiaA/NifB-like_rSAM"/>
</dbReference>
<dbReference type="InterPro" id="IPR007197">
    <property type="entry name" value="rSAM"/>
</dbReference>
<dbReference type="InterPro" id="IPR023404">
    <property type="entry name" value="rSAM_horseshoe"/>
</dbReference>
<dbReference type="Pfam" id="PF08497">
    <property type="entry name" value="Radical_SAM_N"/>
    <property type="match status" value="1"/>
</dbReference>
<evidence type="ECO:0000313" key="9">
    <source>
        <dbReference type="EMBL" id="ACX74723.1"/>
    </source>
</evidence>
<feature type="compositionally biased region" description="Basic and acidic residues" evidence="7">
    <location>
        <begin position="612"/>
        <end position="638"/>
    </location>
</feature>
<evidence type="ECO:0000256" key="3">
    <source>
        <dbReference type="ARBA" id="ARBA00022723"/>
    </source>
</evidence>
<evidence type="ECO:0000313" key="10">
    <source>
        <dbReference type="Proteomes" id="UP000001497"/>
    </source>
</evidence>
<dbReference type="InterPro" id="IPR013704">
    <property type="entry name" value="UPF0313_N"/>
</dbReference>
<gene>
    <name evidence="9" type="ordered locus">Fisuc_1118</name>
</gene>
<dbReference type="InterPro" id="IPR058240">
    <property type="entry name" value="rSAM_sf"/>
</dbReference>
<dbReference type="InterPro" id="IPR024560">
    <property type="entry name" value="UPF0313_C"/>
</dbReference>
<feature type="region of interest" description="Disordered" evidence="7">
    <location>
        <begin position="612"/>
        <end position="659"/>
    </location>
</feature>
<feature type="compositionally biased region" description="Basic and acidic residues" evidence="7">
    <location>
        <begin position="672"/>
        <end position="695"/>
    </location>
</feature>
<organism evidence="9 10">
    <name type="scientific">Fibrobacter succinogenes (strain ATCC 19169 / S85)</name>
    <dbReference type="NCBI Taxonomy" id="59374"/>
    <lineage>
        <taxon>Bacteria</taxon>
        <taxon>Pseudomonadati</taxon>
        <taxon>Fibrobacterota</taxon>
        <taxon>Fibrobacteria</taxon>
        <taxon>Fibrobacterales</taxon>
        <taxon>Fibrobacteraceae</taxon>
        <taxon>Fibrobacter</taxon>
    </lineage>
</organism>
<dbReference type="HAMAP" id="MF_01251">
    <property type="entry name" value="UPF0313"/>
    <property type="match status" value="1"/>
</dbReference>
<accession>A0ABN3YT71</accession>
<proteinExistence type="inferred from homology"/>
<dbReference type="Gene3D" id="3.80.30.20">
    <property type="entry name" value="tm_1862 like domain"/>
    <property type="match status" value="1"/>
</dbReference>
<keyword evidence="4 6" id="KW-0408">Iron</keyword>
<feature type="compositionally biased region" description="Basic and acidic residues" evidence="7">
    <location>
        <begin position="702"/>
        <end position="713"/>
    </location>
</feature>
<dbReference type="Pfam" id="PF04055">
    <property type="entry name" value="Radical_SAM"/>
    <property type="match status" value="1"/>
</dbReference>
<evidence type="ECO:0000256" key="4">
    <source>
        <dbReference type="ARBA" id="ARBA00023004"/>
    </source>
</evidence>
<dbReference type="NCBIfam" id="TIGR03904">
    <property type="entry name" value="SAM_YgiQ"/>
    <property type="match status" value="1"/>
</dbReference>
<feature type="region of interest" description="Disordered" evidence="7">
    <location>
        <begin position="672"/>
        <end position="739"/>
    </location>
</feature>
<dbReference type="PROSITE" id="PS51918">
    <property type="entry name" value="RADICAL_SAM"/>
    <property type="match status" value="1"/>
</dbReference>
<feature type="binding site" evidence="6">
    <location>
        <position position="320"/>
    </location>
    <ligand>
        <name>[4Fe-4S] cluster</name>
        <dbReference type="ChEBI" id="CHEBI:49883"/>
        <note>4Fe-4S-S-AdoMet</note>
    </ligand>
</feature>
<evidence type="ECO:0000256" key="7">
    <source>
        <dbReference type="SAM" id="MobiDB-lite"/>
    </source>
</evidence>
<comment type="cofactor">
    <cofactor evidence="6">
        <name>[4Fe-4S] cluster</name>
        <dbReference type="ChEBI" id="CHEBI:49883"/>
    </cofactor>
    <text evidence="6">Binds 1 [4Fe-4S] cluster. The cluster is coordinated with 3 cysteines and an exchangeable S-adenosyl-L-methionine.</text>
</comment>
<feature type="compositionally biased region" description="Basic residues" evidence="7">
    <location>
        <begin position="724"/>
        <end position="739"/>
    </location>
</feature>
<feature type="domain" description="Radical SAM core" evidence="8">
    <location>
        <begin position="299"/>
        <end position="579"/>
    </location>
</feature>
<dbReference type="PROSITE" id="PS01278">
    <property type="entry name" value="MTTASE_RADICAL"/>
    <property type="match status" value="1"/>
</dbReference>
<feature type="compositionally biased region" description="Basic and acidic residues" evidence="7">
    <location>
        <begin position="648"/>
        <end position="659"/>
    </location>
</feature>
<dbReference type="PANTHER" id="PTHR32331:SF0">
    <property type="entry name" value="UPF0313 PROTEIN YGIQ"/>
    <property type="match status" value="1"/>
</dbReference>
<feature type="binding site" evidence="6">
    <location>
        <position position="317"/>
    </location>
    <ligand>
        <name>[4Fe-4S] cluster</name>
        <dbReference type="ChEBI" id="CHEBI:49883"/>
        <note>4Fe-4S-S-AdoMet</note>
    </ligand>
</feature>
<dbReference type="PANTHER" id="PTHR32331">
    <property type="entry name" value="UPF0313 PROTEIN YGIQ"/>
    <property type="match status" value="1"/>
</dbReference>
<dbReference type="SFLD" id="SFLDS00029">
    <property type="entry name" value="Radical_SAM"/>
    <property type="match status" value="1"/>
</dbReference>
<dbReference type="SFLD" id="SFLDG01069">
    <property type="entry name" value="UPF0313"/>
    <property type="match status" value="1"/>
</dbReference>
<dbReference type="Pfam" id="PF11842">
    <property type="entry name" value="DUF3362"/>
    <property type="match status" value="1"/>
</dbReference>
<keyword evidence="1 6" id="KW-0004">4Fe-4S</keyword>
<dbReference type="EMBL" id="CP001792">
    <property type="protein sequence ID" value="ACX74723.1"/>
    <property type="molecule type" value="Genomic_DNA"/>
</dbReference>
<dbReference type="InterPro" id="IPR022946">
    <property type="entry name" value="UPF0313"/>
</dbReference>
<reference evidence="9" key="1">
    <citation type="submission" date="2009-10" db="EMBL/GenBank/DDBJ databases">
        <title>Complete sequence of Fibrobacter succinogenes subsp. succinogenes S85.</title>
        <authorList>
            <consortium name="US DOE Joint Genome Institute"/>
            <person name="Lucas S."/>
            <person name="Copeland A."/>
            <person name="Lapidus A."/>
            <person name="Glavina del Rio T."/>
            <person name="Tice H."/>
            <person name="Bruce D."/>
            <person name="Goodwin L."/>
            <person name="Pitluck S."/>
            <person name="Chertkov O."/>
            <person name="Detter J.C."/>
            <person name="Han C."/>
            <person name="Tapia R."/>
            <person name="Larimer F."/>
            <person name="Land M."/>
            <person name="Hauser L."/>
            <person name="Kyrpides N."/>
            <person name="Mikhailova N."/>
            <person name="Weimer P.J."/>
            <person name="Stevenson D.M."/>
            <person name="Boyum J."/>
            <person name="Brumm P.I."/>
            <person name="Mead D."/>
        </authorList>
    </citation>
    <scope>NUCLEOTIDE SEQUENCE [LARGE SCALE GENOMIC DNA]</scope>
    <source>
        <strain evidence="9">S85</strain>
    </source>
</reference>
<comment type="similarity">
    <text evidence="6">Belongs to the UPF0313 family.</text>
</comment>
<dbReference type="SUPFAM" id="SSF102114">
    <property type="entry name" value="Radical SAM enzymes"/>
    <property type="match status" value="1"/>
</dbReference>
<evidence type="ECO:0000256" key="5">
    <source>
        <dbReference type="ARBA" id="ARBA00023014"/>
    </source>
</evidence>
<evidence type="ECO:0000256" key="6">
    <source>
        <dbReference type="HAMAP-Rule" id="MF_01251"/>
    </source>
</evidence>
<dbReference type="InterPro" id="IPR020612">
    <property type="entry name" value="Methylthiotransferase_CS"/>
</dbReference>
<protein>
    <submittedName>
        <fullName evidence="9">Radical SAM domain protein</fullName>
    </submittedName>
</protein>
<feature type="binding site" evidence="6">
    <location>
        <position position="313"/>
    </location>
    <ligand>
        <name>[4Fe-4S] cluster</name>
        <dbReference type="ChEBI" id="CHEBI:49883"/>
        <note>4Fe-4S-S-AdoMet</note>
    </ligand>
</feature>
<keyword evidence="2 6" id="KW-0949">S-adenosyl-L-methionine</keyword>
<evidence type="ECO:0000256" key="2">
    <source>
        <dbReference type="ARBA" id="ARBA00022691"/>
    </source>
</evidence>
<dbReference type="Proteomes" id="UP000001497">
    <property type="component" value="Chromosome"/>
</dbReference>
<keyword evidence="3 6" id="KW-0479">Metal-binding</keyword>
<dbReference type="SMART" id="SM00729">
    <property type="entry name" value="Elp3"/>
    <property type="match status" value="1"/>
</dbReference>
<evidence type="ECO:0000259" key="8">
    <source>
        <dbReference type="PROSITE" id="PS51918"/>
    </source>
</evidence>
<keyword evidence="5 6" id="KW-0411">Iron-sulfur</keyword>
<evidence type="ECO:0000256" key="1">
    <source>
        <dbReference type="ARBA" id="ARBA00022485"/>
    </source>
</evidence>
<keyword evidence="10" id="KW-1185">Reference proteome</keyword>
<name>A0ABN3YT71_FIBSS</name>
<dbReference type="RefSeq" id="WP_015731919.1">
    <property type="nucleotide sequence ID" value="NC_013410.1"/>
</dbReference>
<dbReference type="SFLD" id="SFLDG01082">
    <property type="entry name" value="B12-binding_domain_containing"/>
    <property type="match status" value="1"/>
</dbReference>